<dbReference type="Pfam" id="PF01965">
    <property type="entry name" value="DJ-1_PfpI"/>
    <property type="match status" value="1"/>
</dbReference>
<comment type="caution">
    <text evidence="5">The sequence shown here is derived from an EMBL/GenBank/DDBJ whole genome shotgun (WGS) entry which is preliminary data.</text>
</comment>
<organism evidence="5 6">
    <name type="scientific">Rhodovulum iodosum</name>
    <dbReference type="NCBI Taxonomy" id="68291"/>
    <lineage>
        <taxon>Bacteria</taxon>
        <taxon>Pseudomonadati</taxon>
        <taxon>Pseudomonadota</taxon>
        <taxon>Alphaproteobacteria</taxon>
        <taxon>Rhodobacterales</taxon>
        <taxon>Paracoccaceae</taxon>
        <taxon>Rhodovulum</taxon>
    </lineage>
</organism>
<dbReference type="RefSeq" id="WP_125403098.1">
    <property type="nucleotide sequence ID" value="NZ_JBEHHI010000001.1"/>
</dbReference>
<dbReference type="SUPFAM" id="SSF46689">
    <property type="entry name" value="Homeodomain-like"/>
    <property type="match status" value="2"/>
</dbReference>
<feature type="domain" description="HTH araC/xylS-type" evidence="4">
    <location>
        <begin position="229"/>
        <end position="327"/>
    </location>
</feature>
<dbReference type="InterPro" id="IPR020449">
    <property type="entry name" value="Tscrpt_reg_AraC-type_HTH"/>
</dbReference>
<name>A0ABV3XT31_9RHOB</name>
<keyword evidence="1" id="KW-0805">Transcription regulation</keyword>
<dbReference type="InterPro" id="IPR009057">
    <property type="entry name" value="Homeodomain-like_sf"/>
</dbReference>
<dbReference type="InterPro" id="IPR002818">
    <property type="entry name" value="DJ-1/PfpI"/>
</dbReference>
<evidence type="ECO:0000256" key="1">
    <source>
        <dbReference type="ARBA" id="ARBA00023015"/>
    </source>
</evidence>
<evidence type="ECO:0000256" key="2">
    <source>
        <dbReference type="ARBA" id="ARBA00023125"/>
    </source>
</evidence>
<dbReference type="InterPro" id="IPR029062">
    <property type="entry name" value="Class_I_gatase-like"/>
</dbReference>
<dbReference type="Gene3D" id="3.40.50.880">
    <property type="match status" value="1"/>
</dbReference>
<dbReference type="Pfam" id="PF12833">
    <property type="entry name" value="HTH_18"/>
    <property type="match status" value="1"/>
</dbReference>
<proteinExistence type="predicted"/>
<dbReference type="InterPro" id="IPR018060">
    <property type="entry name" value="HTH_AraC"/>
</dbReference>
<accession>A0ABV3XT31</accession>
<dbReference type="CDD" id="cd03138">
    <property type="entry name" value="GATase1_AraC_2"/>
    <property type="match status" value="1"/>
</dbReference>
<sequence length="336" mass="36550">MTINTTVIGSRYAGTSTLFSILDILASVGRDWEMLHGLPSKVPVFDVSLRTSDGAPYWDINGRKITPDAMLSEAPAPDLIIVPDLHIDPNAGVPDDMKPVADWIGAAEARGAIVTSVCSGTMLLGATGLLDGKEATTHWGFADMLDRNYPEVKVCRDRILVPAGEGHRIVTAGGASAWADLMLYLIARFAGADEARRIAKIYLIDPHLDGQLTYASLTTARQHEDHLIAQAQVWAAQHYETPSPVAAMAERSGMTERGFHRRFKKVTGQAPGDYIQTLRIEEAKQLLETTATPIDEIAAEVGYSEPSSFRSAFRKRVGISASAYRKKWQALAPVHA</sequence>
<evidence type="ECO:0000256" key="3">
    <source>
        <dbReference type="ARBA" id="ARBA00023163"/>
    </source>
</evidence>
<dbReference type="SUPFAM" id="SSF52317">
    <property type="entry name" value="Class I glutamine amidotransferase-like"/>
    <property type="match status" value="1"/>
</dbReference>
<dbReference type="Gene3D" id="1.10.10.60">
    <property type="entry name" value="Homeodomain-like"/>
    <property type="match status" value="2"/>
</dbReference>
<dbReference type="EMBL" id="JBEHHI010000001">
    <property type="protein sequence ID" value="MEX5727528.1"/>
    <property type="molecule type" value="Genomic_DNA"/>
</dbReference>
<gene>
    <name evidence="5" type="ORF">Ga0609869_000881</name>
</gene>
<keyword evidence="2" id="KW-0238">DNA-binding</keyword>
<reference evidence="5 6" key="1">
    <citation type="submission" date="2024-06" db="EMBL/GenBank/DDBJ databases">
        <title>Genome of Rhodovulum iodosum, a marine photoferrotroph.</title>
        <authorList>
            <person name="Bianchini G."/>
            <person name="Nikeleit V."/>
            <person name="Kappler A."/>
            <person name="Bryce C."/>
            <person name="Sanchez-Baracaldo P."/>
        </authorList>
    </citation>
    <scope>NUCLEOTIDE SEQUENCE [LARGE SCALE GENOMIC DNA]</scope>
    <source>
        <strain evidence="5 6">UT/N1</strain>
    </source>
</reference>
<dbReference type="PANTHER" id="PTHR43130">
    <property type="entry name" value="ARAC-FAMILY TRANSCRIPTIONAL REGULATOR"/>
    <property type="match status" value="1"/>
</dbReference>
<dbReference type="PRINTS" id="PR00032">
    <property type="entry name" value="HTHARAC"/>
</dbReference>
<dbReference type="PANTHER" id="PTHR43130:SF3">
    <property type="entry name" value="HTH-TYPE TRANSCRIPTIONAL REGULATOR RV1931C"/>
    <property type="match status" value="1"/>
</dbReference>
<dbReference type="InterPro" id="IPR018062">
    <property type="entry name" value="HTH_AraC-typ_CS"/>
</dbReference>
<evidence type="ECO:0000313" key="6">
    <source>
        <dbReference type="Proteomes" id="UP001560019"/>
    </source>
</evidence>
<evidence type="ECO:0000313" key="5">
    <source>
        <dbReference type="EMBL" id="MEX5727528.1"/>
    </source>
</evidence>
<dbReference type="InterPro" id="IPR052158">
    <property type="entry name" value="INH-QAR"/>
</dbReference>
<evidence type="ECO:0000259" key="4">
    <source>
        <dbReference type="PROSITE" id="PS01124"/>
    </source>
</evidence>
<keyword evidence="3" id="KW-0804">Transcription</keyword>
<dbReference type="SMART" id="SM00342">
    <property type="entry name" value="HTH_ARAC"/>
    <property type="match status" value="1"/>
</dbReference>
<dbReference type="PROSITE" id="PS00041">
    <property type="entry name" value="HTH_ARAC_FAMILY_1"/>
    <property type="match status" value="1"/>
</dbReference>
<keyword evidence="6" id="KW-1185">Reference proteome</keyword>
<dbReference type="Proteomes" id="UP001560019">
    <property type="component" value="Unassembled WGS sequence"/>
</dbReference>
<protein>
    <submittedName>
        <fullName evidence="5">Transcriptional regulator GlxA family with amidase domain</fullName>
    </submittedName>
</protein>
<dbReference type="PROSITE" id="PS01124">
    <property type="entry name" value="HTH_ARAC_FAMILY_2"/>
    <property type="match status" value="1"/>
</dbReference>